<accession>A0A9Q3EZ40</accession>
<feature type="compositionally biased region" description="Polar residues" evidence="1">
    <location>
        <begin position="1"/>
        <end position="10"/>
    </location>
</feature>
<comment type="caution">
    <text evidence="2">The sequence shown here is derived from an EMBL/GenBank/DDBJ whole genome shotgun (WGS) entry which is preliminary data.</text>
</comment>
<sequence>MPKNAPSLSHSKNHSDDVMVRTKPDSENHQNYLNEDETTIIPLDIMVRTKPNIEHNEDNNTKTNHKEKLTQIQIQHTHDSKEIISHLGHSNTA</sequence>
<protein>
    <submittedName>
        <fullName evidence="2">Uncharacterized protein</fullName>
    </submittedName>
</protein>
<feature type="region of interest" description="Disordered" evidence="1">
    <location>
        <begin position="1"/>
        <end position="36"/>
    </location>
</feature>
<name>A0A9Q3EZ40_9BASI</name>
<keyword evidence="3" id="KW-1185">Reference proteome</keyword>
<evidence type="ECO:0000313" key="3">
    <source>
        <dbReference type="Proteomes" id="UP000765509"/>
    </source>
</evidence>
<proteinExistence type="predicted"/>
<dbReference type="Proteomes" id="UP000765509">
    <property type="component" value="Unassembled WGS sequence"/>
</dbReference>
<evidence type="ECO:0000256" key="1">
    <source>
        <dbReference type="SAM" id="MobiDB-lite"/>
    </source>
</evidence>
<feature type="compositionally biased region" description="Basic and acidic residues" evidence="1">
    <location>
        <begin position="13"/>
        <end position="28"/>
    </location>
</feature>
<gene>
    <name evidence="2" type="ORF">O181_067623</name>
</gene>
<reference evidence="2" key="1">
    <citation type="submission" date="2021-03" db="EMBL/GenBank/DDBJ databases">
        <title>Draft genome sequence of rust myrtle Austropuccinia psidii MF-1, a brazilian biotype.</title>
        <authorList>
            <person name="Quecine M.C."/>
            <person name="Pachon D.M.R."/>
            <person name="Bonatelli M.L."/>
            <person name="Correr F.H."/>
            <person name="Franceschini L.M."/>
            <person name="Leite T.F."/>
            <person name="Margarido G.R.A."/>
            <person name="Almeida C.A."/>
            <person name="Ferrarezi J.A."/>
            <person name="Labate C.A."/>
        </authorList>
    </citation>
    <scope>NUCLEOTIDE SEQUENCE</scope>
    <source>
        <strain evidence="2">MF-1</strain>
    </source>
</reference>
<feature type="region of interest" description="Disordered" evidence="1">
    <location>
        <begin position="73"/>
        <end position="93"/>
    </location>
</feature>
<organism evidence="2 3">
    <name type="scientific">Austropuccinia psidii MF-1</name>
    <dbReference type="NCBI Taxonomy" id="1389203"/>
    <lineage>
        <taxon>Eukaryota</taxon>
        <taxon>Fungi</taxon>
        <taxon>Dikarya</taxon>
        <taxon>Basidiomycota</taxon>
        <taxon>Pucciniomycotina</taxon>
        <taxon>Pucciniomycetes</taxon>
        <taxon>Pucciniales</taxon>
        <taxon>Sphaerophragmiaceae</taxon>
        <taxon>Austropuccinia</taxon>
    </lineage>
</organism>
<dbReference type="AlphaFoldDB" id="A0A9Q3EZ40"/>
<evidence type="ECO:0000313" key="2">
    <source>
        <dbReference type="EMBL" id="MBW0527908.1"/>
    </source>
</evidence>
<dbReference type="EMBL" id="AVOT02033921">
    <property type="protein sequence ID" value="MBW0527908.1"/>
    <property type="molecule type" value="Genomic_DNA"/>
</dbReference>